<dbReference type="SMART" id="SM00295">
    <property type="entry name" value="B41"/>
    <property type="match status" value="1"/>
</dbReference>
<reference evidence="5" key="1">
    <citation type="journal article" date="2015" name="PLoS Genet.">
        <title>Genome Sequence and Transcriptome Analyses of Chrysochromulina tobin: Metabolic Tools for Enhanced Algal Fitness in the Prominent Order Prymnesiales (Haptophyceae).</title>
        <authorList>
            <person name="Hovde B.T."/>
            <person name="Deodato C.R."/>
            <person name="Hunsperger H.M."/>
            <person name="Ryken S.A."/>
            <person name="Yost W."/>
            <person name="Jha R.K."/>
            <person name="Patterson J."/>
            <person name="Monnat R.J. Jr."/>
            <person name="Barlow S.B."/>
            <person name="Starkenburg S.R."/>
            <person name="Cattolico R.A."/>
        </authorList>
    </citation>
    <scope>NUCLEOTIDE SEQUENCE</scope>
    <source>
        <strain evidence="5">CCMP291</strain>
    </source>
</reference>
<keyword evidence="5" id="KW-1185">Reference proteome</keyword>
<gene>
    <name evidence="4" type="ORF">Ctob_007471</name>
</gene>
<protein>
    <recommendedName>
        <fullName evidence="3">FERM domain-containing protein</fullName>
    </recommendedName>
</protein>
<dbReference type="InterPro" id="IPR014352">
    <property type="entry name" value="FERM/acyl-CoA-bd_prot_sf"/>
</dbReference>
<proteinExistence type="predicted"/>
<feature type="region of interest" description="Disordered" evidence="2">
    <location>
        <begin position="575"/>
        <end position="602"/>
    </location>
</feature>
<evidence type="ECO:0000256" key="1">
    <source>
        <dbReference type="SAM" id="Coils"/>
    </source>
</evidence>
<evidence type="ECO:0000313" key="4">
    <source>
        <dbReference type="EMBL" id="KOO23062.1"/>
    </source>
</evidence>
<dbReference type="InterPro" id="IPR019749">
    <property type="entry name" value="Band_41_domain"/>
</dbReference>
<dbReference type="InterPro" id="IPR000299">
    <property type="entry name" value="FERM_domain"/>
</dbReference>
<evidence type="ECO:0000259" key="3">
    <source>
        <dbReference type="PROSITE" id="PS50057"/>
    </source>
</evidence>
<organism evidence="4 5">
    <name type="scientific">Chrysochromulina tobinii</name>
    <dbReference type="NCBI Taxonomy" id="1460289"/>
    <lineage>
        <taxon>Eukaryota</taxon>
        <taxon>Haptista</taxon>
        <taxon>Haptophyta</taxon>
        <taxon>Prymnesiophyceae</taxon>
        <taxon>Prymnesiales</taxon>
        <taxon>Chrysochromulinaceae</taxon>
        <taxon>Chrysochromulina</taxon>
    </lineage>
</organism>
<evidence type="ECO:0000313" key="5">
    <source>
        <dbReference type="Proteomes" id="UP000037460"/>
    </source>
</evidence>
<dbReference type="PROSITE" id="PS50057">
    <property type="entry name" value="FERM_3"/>
    <property type="match status" value="1"/>
</dbReference>
<dbReference type="InterPro" id="IPR029071">
    <property type="entry name" value="Ubiquitin-like_domsf"/>
</dbReference>
<dbReference type="AlphaFoldDB" id="A0A0M0J9P7"/>
<dbReference type="EMBL" id="JWZX01003224">
    <property type="protein sequence ID" value="KOO23062.1"/>
    <property type="molecule type" value="Genomic_DNA"/>
</dbReference>
<dbReference type="Gene3D" id="1.20.80.10">
    <property type="match status" value="1"/>
</dbReference>
<accession>A0A0M0J9P7</accession>
<sequence>MVARVVRAVYFLDGSCKLFEVASGMTVGQLLAEVKVRLGLAATNAFALYQVQRGTHYLLHENALISEIRSSTDSRAKALGIKERRPKLLFKKYLFTKHDERLVTEKAFIHLFFIQAVSDVQRGNYLCKASDAVKLAAIHYYVWHGPYDPSREQFSIAYMRELRLGEQLMPTPLVTAQVNFDWESRIQKEQMKISDIFSKLAGGRGISSSEAKVMWEYTPKVFCFWSTKCDFLEDTAQGRHLVKYSLSTKQGWEISTTLHSYYKVLMQTDVSVHTAEAAPSSPMLPKGKRGHIAYEAESDSGDEGEGIEASKLGGSAAVTLAVTTFTPQPLTPQLAIPQLGGVEGSVPTTHQSALALPLQRSPPAETATAATYVANVVAFGDVAATDEEASTGTGGAGGALFASSIGAASLATMLAAMASGEGIRIEGMRNEFERVKREIEAMEKMKREYEALRQSHQRLQVENEEVRRIVGDMYVSVDEDRAIREQYNVLYAEIMESLASSAPRTGELMPRIYDTMVRMNDEDIRKEYITQMEIILNDDPLVSEKVKGVAEGLSIKLGEMMDQPRHQRIAKLAKEDEERRKGQEQQMMNQKEQEKLAAKRERQKALNRQAFEALMPLLHRVAGVKPSSLQGEQRRLAQRFQNRLELRMILCDLAELKKIGPGMYKSMGTGGLKPEE</sequence>
<feature type="coiled-coil region" evidence="1">
    <location>
        <begin position="425"/>
        <end position="469"/>
    </location>
</feature>
<dbReference type="Pfam" id="PF21989">
    <property type="entry name" value="RA_2"/>
    <property type="match status" value="1"/>
</dbReference>
<comment type="caution">
    <text evidence="4">The sequence shown here is derived from an EMBL/GenBank/DDBJ whole genome shotgun (WGS) entry which is preliminary data.</text>
</comment>
<evidence type="ECO:0000256" key="2">
    <source>
        <dbReference type="SAM" id="MobiDB-lite"/>
    </source>
</evidence>
<dbReference type="Pfam" id="PF00373">
    <property type="entry name" value="FERM_M"/>
    <property type="match status" value="1"/>
</dbReference>
<keyword evidence="1" id="KW-0175">Coiled coil</keyword>
<dbReference type="InterPro" id="IPR019748">
    <property type="entry name" value="FERM_central"/>
</dbReference>
<feature type="compositionally biased region" description="Basic and acidic residues" evidence="2">
    <location>
        <begin position="591"/>
        <end position="602"/>
    </location>
</feature>
<dbReference type="Proteomes" id="UP000037460">
    <property type="component" value="Unassembled WGS sequence"/>
</dbReference>
<dbReference type="SUPFAM" id="SSF47031">
    <property type="entry name" value="Second domain of FERM"/>
    <property type="match status" value="1"/>
</dbReference>
<name>A0A0M0J9P7_9EUKA</name>
<dbReference type="CDD" id="cd14473">
    <property type="entry name" value="FERM_B-lobe"/>
    <property type="match status" value="1"/>
</dbReference>
<dbReference type="InterPro" id="IPR035963">
    <property type="entry name" value="FERM_2"/>
</dbReference>
<feature type="non-terminal residue" evidence="4">
    <location>
        <position position="676"/>
    </location>
</feature>
<dbReference type="Gene3D" id="3.10.20.90">
    <property type="entry name" value="Phosphatidylinositol 3-kinase Catalytic Subunit, Chain A, domain 1"/>
    <property type="match status" value="1"/>
</dbReference>
<dbReference type="SUPFAM" id="SSF54236">
    <property type="entry name" value="Ubiquitin-like"/>
    <property type="match status" value="1"/>
</dbReference>
<feature type="domain" description="FERM" evidence="3">
    <location>
        <begin position="5"/>
        <end position="335"/>
    </location>
</feature>
<dbReference type="OrthoDB" id="10262320at2759"/>